<keyword evidence="3" id="KW-1185">Reference proteome</keyword>
<evidence type="ECO:0000256" key="1">
    <source>
        <dbReference type="SAM" id="MobiDB-lite"/>
    </source>
</evidence>
<dbReference type="AlphaFoldDB" id="A0A1I7DV66"/>
<organism evidence="2 3">
    <name type="scientific">Pseudovibrio denitrificans</name>
    <dbReference type="NCBI Taxonomy" id="258256"/>
    <lineage>
        <taxon>Bacteria</taxon>
        <taxon>Pseudomonadati</taxon>
        <taxon>Pseudomonadota</taxon>
        <taxon>Alphaproteobacteria</taxon>
        <taxon>Hyphomicrobiales</taxon>
        <taxon>Stappiaceae</taxon>
        <taxon>Pseudovibrio</taxon>
    </lineage>
</organism>
<name>A0A1I7DV66_9HYPH</name>
<accession>A0A1I7DV66</accession>
<evidence type="ECO:0000313" key="3">
    <source>
        <dbReference type="Proteomes" id="UP000183371"/>
    </source>
</evidence>
<dbReference type="Proteomes" id="UP000183371">
    <property type="component" value="Unassembled WGS sequence"/>
</dbReference>
<protein>
    <submittedName>
        <fullName evidence="2">Uncharacterized protein</fullName>
    </submittedName>
</protein>
<reference evidence="3" key="1">
    <citation type="submission" date="2016-10" db="EMBL/GenBank/DDBJ databases">
        <authorList>
            <person name="Varghese N."/>
            <person name="Submissions S."/>
        </authorList>
    </citation>
    <scope>NUCLEOTIDE SEQUENCE [LARGE SCALE GENOMIC DNA]</scope>
    <source>
        <strain evidence="3">DSM 17465</strain>
    </source>
</reference>
<feature type="region of interest" description="Disordered" evidence="1">
    <location>
        <begin position="19"/>
        <end position="66"/>
    </location>
</feature>
<feature type="compositionally biased region" description="Polar residues" evidence="1">
    <location>
        <begin position="37"/>
        <end position="51"/>
    </location>
</feature>
<gene>
    <name evidence="2" type="ORF">SAMN05444141_11157</name>
</gene>
<proteinExistence type="predicted"/>
<dbReference type="EMBL" id="FPBD01000011">
    <property type="protein sequence ID" value="SFU15591.1"/>
    <property type="molecule type" value="Genomic_DNA"/>
</dbReference>
<evidence type="ECO:0000313" key="2">
    <source>
        <dbReference type="EMBL" id="SFU15591.1"/>
    </source>
</evidence>
<sequence>MAEKTFYKHADKALKYGPKLTLGGVTAPTHQSRQEQRVSPTSGPLLTSQSEGKGRFQMADEIPNYD</sequence>
<dbReference type="RefSeq" id="WP_128647489.1">
    <property type="nucleotide sequence ID" value="NZ_FPBD01000011.1"/>
</dbReference>